<dbReference type="PANTHER" id="PTHR13114">
    <property type="entry name" value="MEDIATOR OF RNA POLYMERASE II TRANSCRIPTION SUBUNIT 17"/>
    <property type="match status" value="1"/>
</dbReference>
<dbReference type="GO" id="GO:0070847">
    <property type="term" value="C:core mediator complex"/>
    <property type="evidence" value="ECO:0007669"/>
    <property type="project" value="TreeGrafter"/>
</dbReference>
<keyword evidence="7" id="KW-1185">Reference proteome</keyword>
<evidence type="ECO:0000313" key="6">
    <source>
        <dbReference type="EMBL" id="GIY70326.1"/>
    </source>
</evidence>
<organism evidence="6 7">
    <name type="scientific">Caerostris darwini</name>
    <dbReference type="NCBI Taxonomy" id="1538125"/>
    <lineage>
        <taxon>Eukaryota</taxon>
        <taxon>Metazoa</taxon>
        <taxon>Ecdysozoa</taxon>
        <taxon>Arthropoda</taxon>
        <taxon>Chelicerata</taxon>
        <taxon>Arachnida</taxon>
        <taxon>Araneae</taxon>
        <taxon>Araneomorphae</taxon>
        <taxon>Entelegynae</taxon>
        <taxon>Araneoidea</taxon>
        <taxon>Araneidae</taxon>
        <taxon>Caerostris</taxon>
    </lineage>
</organism>
<accession>A0AAV4VIT4</accession>
<keyword evidence="5" id="KW-0539">Nucleus</keyword>
<keyword evidence="4" id="KW-0804">Transcription</keyword>
<evidence type="ECO:0000256" key="3">
    <source>
        <dbReference type="ARBA" id="ARBA00023015"/>
    </source>
</evidence>
<comment type="subcellular location">
    <subcellularLocation>
        <location evidence="1">Nucleus</location>
    </subcellularLocation>
</comment>
<sequence length="83" mass="9529">MSVNVCIEAHQEYQVQEITYDGQEIYSQPLSMSENLTRLAHKIDFMKTDGDQQTSAESTEEESKELATFQASLWPWDSVRGKL</sequence>
<dbReference type="GO" id="GO:0006357">
    <property type="term" value="P:regulation of transcription by RNA polymerase II"/>
    <property type="evidence" value="ECO:0007669"/>
    <property type="project" value="InterPro"/>
</dbReference>
<feature type="non-terminal residue" evidence="6">
    <location>
        <position position="83"/>
    </location>
</feature>
<evidence type="ECO:0000256" key="1">
    <source>
        <dbReference type="ARBA" id="ARBA00004123"/>
    </source>
</evidence>
<name>A0AAV4VIT4_9ARAC</name>
<evidence type="ECO:0000313" key="7">
    <source>
        <dbReference type="Proteomes" id="UP001054837"/>
    </source>
</evidence>
<evidence type="ECO:0000256" key="4">
    <source>
        <dbReference type="ARBA" id="ARBA00023163"/>
    </source>
</evidence>
<comment type="similarity">
    <text evidence="2">Belongs to the Mediator complex subunit 17 family.</text>
</comment>
<dbReference type="PANTHER" id="PTHR13114:SF7">
    <property type="entry name" value="MEDIATOR OF RNA POLYMERASE II TRANSCRIPTION SUBUNIT 17"/>
    <property type="match status" value="1"/>
</dbReference>
<protein>
    <submittedName>
        <fullName evidence="6">Mediator of RNA polymerase II transcription subunit 17</fullName>
    </submittedName>
</protein>
<dbReference type="AlphaFoldDB" id="A0AAV4VIT4"/>
<evidence type="ECO:0000256" key="2">
    <source>
        <dbReference type="ARBA" id="ARBA00005635"/>
    </source>
</evidence>
<comment type="caution">
    <text evidence="6">The sequence shown here is derived from an EMBL/GenBank/DDBJ whole genome shotgun (WGS) entry which is preliminary data.</text>
</comment>
<dbReference type="GO" id="GO:0016592">
    <property type="term" value="C:mediator complex"/>
    <property type="evidence" value="ECO:0007669"/>
    <property type="project" value="InterPro"/>
</dbReference>
<dbReference type="GO" id="GO:0003712">
    <property type="term" value="F:transcription coregulator activity"/>
    <property type="evidence" value="ECO:0007669"/>
    <property type="project" value="InterPro"/>
</dbReference>
<dbReference type="Proteomes" id="UP001054837">
    <property type="component" value="Unassembled WGS sequence"/>
</dbReference>
<dbReference type="InterPro" id="IPR019313">
    <property type="entry name" value="Mediator_Med17"/>
</dbReference>
<reference evidence="6 7" key="1">
    <citation type="submission" date="2021-06" db="EMBL/GenBank/DDBJ databases">
        <title>Caerostris darwini draft genome.</title>
        <authorList>
            <person name="Kono N."/>
            <person name="Arakawa K."/>
        </authorList>
    </citation>
    <scope>NUCLEOTIDE SEQUENCE [LARGE SCALE GENOMIC DNA]</scope>
</reference>
<dbReference type="EMBL" id="BPLQ01013150">
    <property type="protein sequence ID" value="GIY70326.1"/>
    <property type="molecule type" value="Genomic_DNA"/>
</dbReference>
<keyword evidence="3" id="KW-0805">Transcription regulation</keyword>
<evidence type="ECO:0000256" key="5">
    <source>
        <dbReference type="ARBA" id="ARBA00023242"/>
    </source>
</evidence>
<proteinExistence type="inferred from homology"/>
<gene>
    <name evidence="6" type="primary">MED17</name>
    <name evidence="6" type="ORF">CDAR_277191</name>
</gene>